<name>A0A162MN81_9FIRM</name>
<dbReference type="Gene3D" id="3.40.50.10950">
    <property type="match status" value="1"/>
</dbReference>
<dbReference type="PANTHER" id="PTHR43356">
    <property type="entry name" value="PHOSPHATE ACETYLTRANSFERASE"/>
    <property type="match status" value="1"/>
</dbReference>
<keyword evidence="7 10" id="KW-0012">Acyltransferase</keyword>
<evidence type="ECO:0000259" key="9">
    <source>
        <dbReference type="Pfam" id="PF01515"/>
    </source>
</evidence>
<evidence type="ECO:0000256" key="3">
    <source>
        <dbReference type="ARBA" id="ARBA00005656"/>
    </source>
</evidence>
<protein>
    <recommendedName>
        <fullName evidence="5">Phosphate acetyltransferase</fullName>
        <ecNumber evidence="4">2.3.1.8</ecNumber>
    </recommendedName>
    <alternativeName>
        <fullName evidence="8">Phosphotransacetylase</fullName>
    </alternativeName>
</protein>
<evidence type="ECO:0000256" key="6">
    <source>
        <dbReference type="ARBA" id="ARBA00022679"/>
    </source>
</evidence>
<dbReference type="PANTHER" id="PTHR43356:SF3">
    <property type="entry name" value="PHOSPHATE ACETYLTRANSFERASE"/>
    <property type="match status" value="1"/>
</dbReference>
<gene>
    <name evidence="10" type="primary">pta_2</name>
    <name evidence="10" type="ORF">ATZ99_10130</name>
</gene>
<comment type="catalytic activity">
    <reaction evidence="1">
        <text>acetyl-CoA + phosphate = acetyl phosphate + CoA</text>
        <dbReference type="Rhea" id="RHEA:19521"/>
        <dbReference type="ChEBI" id="CHEBI:22191"/>
        <dbReference type="ChEBI" id="CHEBI:43474"/>
        <dbReference type="ChEBI" id="CHEBI:57287"/>
        <dbReference type="ChEBI" id="CHEBI:57288"/>
        <dbReference type="EC" id="2.3.1.8"/>
    </reaction>
</comment>
<dbReference type="PIRSF" id="PIRSF000428">
    <property type="entry name" value="P_Ac_trans"/>
    <property type="match status" value="1"/>
</dbReference>
<dbReference type="GO" id="GO:0008959">
    <property type="term" value="F:phosphate acetyltransferase activity"/>
    <property type="evidence" value="ECO:0007669"/>
    <property type="project" value="UniProtKB-EC"/>
</dbReference>
<dbReference type="PATRIC" id="fig|520767.4.peg.1112"/>
<dbReference type="OrthoDB" id="9805787at2"/>
<comment type="pathway">
    <text evidence="2">Metabolic intermediate biosynthesis; acetyl-CoA biosynthesis; acetyl-CoA from acetate: step 2/2.</text>
</comment>
<accession>A0A162MN81</accession>
<evidence type="ECO:0000313" key="10">
    <source>
        <dbReference type="EMBL" id="KYO66768.1"/>
    </source>
</evidence>
<comment type="similarity">
    <text evidence="3">Belongs to the phosphate acetyltransferase and butyryltransferase family.</text>
</comment>
<reference evidence="10 11" key="1">
    <citation type="submission" date="2015-12" db="EMBL/GenBank/DDBJ databases">
        <title>Draft genome of Thermovenabulum gondwanense isolated from a red thermophilic microbial mat colonisisng an outflow channel of a bore well.</title>
        <authorList>
            <person name="Patel B.K."/>
        </authorList>
    </citation>
    <scope>NUCLEOTIDE SEQUENCE [LARGE SCALE GENOMIC DNA]</scope>
    <source>
        <strain evidence="10 11">R270</strain>
    </source>
</reference>
<dbReference type="NCBIfam" id="NF004167">
    <property type="entry name" value="PRK05632.1"/>
    <property type="match status" value="1"/>
</dbReference>
<dbReference type="InterPro" id="IPR050500">
    <property type="entry name" value="Phos_Acetyltrans/Butyryltrans"/>
</dbReference>
<dbReference type="InterPro" id="IPR042113">
    <property type="entry name" value="P_AcTrfase_dom1"/>
</dbReference>
<dbReference type="EC" id="2.3.1.8" evidence="4"/>
<sequence>MDLIQKIRERAKATNKTIVLAEGIEERVIKAAVTIRDEKIAKVILLGREEKIKEIAGGIDLSGIEIIDPEISEKTRDYAELLYQLRKDKGMTEEKAMELAKNPIWYGTLMVKNGDVDGMVAGAITATADIFRPAFQVIKTAPGVSVVSSAFIMVVPNCEYGSNGIILFADCAINPNPDAKQLAEIALASSRTWKALMDEEPIIAMLSFSTKGSGQHETVDKVVEATNILRQKAPEIKVDGELQADAALVPKVAKTKAPGSEVAGRANILIFPDLNSGNIGYKLVQRLAKAEAIGPISQGLAMPINDLSRGCSSDDIVNVAAITALQAQNLVK</sequence>
<proteinExistence type="inferred from homology"/>
<feature type="domain" description="Phosphate acetyl/butaryl transferase" evidence="9">
    <location>
        <begin position="3"/>
        <end position="324"/>
    </location>
</feature>
<evidence type="ECO:0000256" key="1">
    <source>
        <dbReference type="ARBA" id="ARBA00000705"/>
    </source>
</evidence>
<comment type="caution">
    <text evidence="10">The sequence shown here is derived from an EMBL/GenBank/DDBJ whole genome shotgun (WGS) entry which is preliminary data.</text>
</comment>
<dbReference type="EMBL" id="LOHZ01000025">
    <property type="protein sequence ID" value="KYO66768.1"/>
    <property type="molecule type" value="Genomic_DNA"/>
</dbReference>
<dbReference type="Gene3D" id="3.40.50.10750">
    <property type="entry name" value="Isocitrate/Isopropylmalate dehydrogenase-like"/>
    <property type="match status" value="1"/>
</dbReference>
<keyword evidence="11" id="KW-1185">Reference proteome</keyword>
<dbReference type="NCBIfam" id="TIGR00651">
    <property type="entry name" value="pta"/>
    <property type="match status" value="1"/>
</dbReference>
<dbReference type="SUPFAM" id="SSF53659">
    <property type="entry name" value="Isocitrate/Isopropylmalate dehydrogenase-like"/>
    <property type="match status" value="1"/>
</dbReference>
<organism evidence="10 11">
    <name type="scientific">Thermovenabulum gondwanense</name>
    <dbReference type="NCBI Taxonomy" id="520767"/>
    <lineage>
        <taxon>Bacteria</taxon>
        <taxon>Bacillati</taxon>
        <taxon>Bacillota</taxon>
        <taxon>Clostridia</taxon>
        <taxon>Thermosediminibacterales</taxon>
        <taxon>Thermosediminibacteraceae</taxon>
        <taxon>Thermovenabulum</taxon>
    </lineage>
</organism>
<evidence type="ECO:0000256" key="8">
    <source>
        <dbReference type="ARBA" id="ARBA00031108"/>
    </source>
</evidence>
<evidence type="ECO:0000256" key="7">
    <source>
        <dbReference type="ARBA" id="ARBA00023315"/>
    </source>
</evidence>
<keyword evidence="6 10" id="KW-0808">Transferase</keyword>
<dbReference type="InterPro" id="IPR012147">
    <property type="entry name" value="P_Ac_Bu_trans"/>
</dbReference>
<evidence type="ECO:0000256" key="4">
    <source>
        <dbReference type="ARBA" id="ARBA00012707"/>
    </source>
</evidence>
<dbReference type="RefSeq" id="WP_068748148.1">
    <property type="nucleotide sequence ID" value="NZ_LOHZ01000025.1"/>
</dbReference>
<dbReference type="AlphaFoldDB" id="A0A162MN81"/>
<dbReference type="InterPro" id="IPR002505">
    <property type="entry name" value="PTA_PTB"/>
</dbReference>
<dbReference type="STRING" id="520767.ATZ99_10130"/>
<dbReference type="InterPro" id="IPR042112">
    <property type="entry name" value="P_AcTrfase_dom2"/>
</dbReference>
<evidence type="ECO:0000256" key="2">
    <source>
        <dbReference type="ARBA" id="ARBA00004989"/>
    </source>
</evidence>
<evidence type="ECO:0000256" key="5">
    <source>
        <dbReference type="ARBA" id="ARBA00021528"/>
    </source>
</evidence>
<dbReference type="NCBIfam" id="NF007233">
    <property type="entry name" value="PRK09653.1"/>
    <property type="match status" value="1"/>
</dbReference>
<evidence type="ECO:0000313" key="11">
    <source>
        <dbReference type="Proteomes" id="UP000075737"/>
    </source>
</evidence>
<dbReference type="Pfam" id="PF01515">
    <property type="entry name" value="PTA_PTB"/>
    <property type="match status" value="1"/>
</dbReference>
<dbReference type="InterPro" id="IPR004614">
    <property type="entry name" value="P_AcTrfase"/>
</dbReference>
<dbReference type="Proteomes" id="UP000075737">
    <property type="component" value="Unassembled WGS sequence"/>
</dbReference>